<dbReference type="Proteomes" id="UP001632037">
    <property type="component" value="Unassembled WGS sequence"/>
</dbReference>
<evidence type="ECO:0000313" key="2">
    <source>
        <dbReference type="Proteomes" id="UP001632037"/>
    </source>
</evidence>
<keyword evidence="2" id="KW-1185">Reference proteome</keyword>
<name>A0ABD3G1G6_9STRA</name>
<dbReference type="EMBL" id="JBIMZQ010000005">
    <property type="protein sequence ID" value="KAL3671810.1"/>
    <property type="molecule type" value="Genomic_DNA"/>
</dbReference>
<protein>
    <submittedName>
        <fullName evidence="1">Uncharacterized protein</fullName>
    </submittedName>
</protein>
<proteinExistence type="predicted"/>
<comment type="caution">
    <text evidence="1">The sequence shown here is derived from an EMBL/GenBank/DDBJ whole genome shotgun (WGS) entry which is preliminary data.</text>
</comment>
<reference evidence="1 2" key="1">
    <citation type="submission" date="2024-09" db="EMBL/GenBank/DDBJ databases">
        <title>Genome sequencing and assembly of Phytophthora oleae, isolate VK10A, causative agent of rot of olive drupes.</title>
        <authorList>
            <person name="Conti Taguali S."/>
            <person name="Riolo M."/>
            <person name="La Spada F."/>
            <person name="Cacciola S.O."/>
            <person name="Dionisio G."/>
        </authorList>
    </citation>
    <scope>NUCLEOTIDE SEQUENCE [LARGE SCALE GENOMIC DNA]</scope>
    <source>
        <strain evidence="1 2">VK10A</strain>
    </source>
</reference>
<organism evidence="1 2">
    <name type="scientific">Phytophthora oleae</name>
    <dbReference type="NCBI Taxonomy" id="2107226"/>
    <lineage>
        <taxon>Eukaryota</taxon>
        <taxon>Sar</taxon>
        <taxon>Stramenopiles</taxon>
        <taxon>Oomycota</taxon>
        <taxon>Peronosporomycetes</taxon>
        <taxon>Peronosporales</taxon>
        <taxon>Peronosporaceae</taxon>
        <taxon>Phytophthora</taxon>
    </lineage>
</organism>
<sequence>DIVDTAYEVHKAVEAVVTVYDLVGCVRVVWFDCVGAESAEWLRSGVVTSVMREKMSVGAWRV</sequence>
<accession>A0ABD3G1G6</accession>
<feature type="non-terminal residue" evidence="1">
    <location>
        <position position="62"/>
    </location>
</feature>
<feature type="non-terminal residue" evidence="1">
    <location>
        <position position="1"/>
    </location>
</feature>
<evidence type="ECO:0000313" key="1">
    <source>
        <dbReference type="EMBL" id="KAL3671810.1"/>
    </source>
</evidence>
<dbReference type="AlphaFoldDB" id="A0ABD3G1G6"/>
<gene>
    <name evidence="1" type="ORF">V7S43_003718</name>
</gene>